<protein>
    <submittedName>
        <fullName evidence="2">Uncharacterized protein</fullName>
    </submittedName>
</protein>
<sequence length="59" mass="7110">MNDDLESRKAAREARVTAASRTGRHTTEEMAESAMRRYFAEEAYREREERERREHHKDV</sequence>
<dbReference type="Proteomes" id="UP000062973">
    <property type="component" value="Chromosome"/>
</dbReference>
<dbReference type="PATRIC" id="fig|1068978.7.peg.3622"/>
<reference evidence="2 3" key="1">
    <citation type="submission" date="2014-07" db="EMBL/GenBank/DDBJ databases">
        <title>Whole Genome Sequence of the Amycolatopsis methanolica 239.</title>
        <authorList>
            <person name="Tang B."/>
        </authorList>
    </citation>
    <scope>NUCLEOTIDE SEQUENCE [LARGE SCALE GENOMIC DNA]</scope>
    <source>
        <strain evidence="2 3">239</strain>
    </source>
</reference>
<dbReference type="STRING" id="1068978.AMETH_3388"/>
<dbReference type="AlphaFoldDB" id="A0A076MXP3"/>
<organism evidence="2 3">
    <name type="scientific">Amycolatopsis methanolica 239</name>
    <dbReference type="NCBI Taxonomy" id="1068978"/>
    <lineage>
        <taxon>Bacteria</taxon>
        <taxon>Bacillati</taxon>
        <taxon>Actinomycetota</taxon>
        <taxon>Actinomycetes</taxon>
        <taxon>Pseudonocardiales</taxon>
        <taxon>Pseudonocardiaceae</taxon>
        <taxon>Amycolatopsis</taxon>
        <taxon>Amycolatopsis methanolica group</taxon>
    </lineage>
</organism>
<proteinExistence type="predicted"/>
<dbReference type="RefSeq" id="WP_017982313.1">
    <property type="nucleotide sequence ID" value="NZ_AQUL01000001.1"/>
</dbReference>
<dbReference type="EMBL" id="CP009110">
    <property type="protein sequence ID" value="AIJ23480.1"/>
    <property type="molecule type" value="Genomic_DNA"/>
</dbReference>
<name>A0A076MXP3_AMYME</name>
<feature type="region of interest" description="Disordered" evidence="1">
    <location>
        <begin position="1"/>
        <end position="34"/>
    </location>
</feature>
<accession>A0A076MXP3</accession>
<dbReference type="HOGENOM" id="CLU_2950042_0_0_11"/>
<keyword evidence="3" id="KW-1185">Reference proteome</keyword>
<evidence type="ECO:0000256" key="1">
    <source>
        <dbReference type="SAM" id="MobiDB-lite"/>
    </source>
</evidence>
<evidence type="ECO:0000313" key="2">
    <source>
        <dbReference type="EMBL" id="AIJ23480.1"/>
    </source>
</evidence>
<gene>
    <name evidence="2" type="ORF">AMETH_3388</name>
</gene>
<evidence type="ECO:0000313" key="3">
    <source>
        <dbReference type="Proteomes" id="UP000062973"/>
    </source>
</evidence>
<feature type="compositionally biased region" description="Basic and acidic residues" evidence="1">
    <location>
        <begin position="1"/>
        <end position="15"/>
    </location>
</feature>
<dbReference type="KEGG" id="amq:AMETH_3388"/>